<gene>
    <name evidence="1" type="ORF">CDD80_5087</name>
</gene>
<dbReference type="Proteomes" id="UP000226431">
    <property type="component" value="Unassembled WGS sequence"/>
</dbReference>
<accession>A0A2C5ZIS5</accession>
<dbReference type="STRING" id="2004952.A0A2C5ZIS5"/>
<evidence type="ECO:0000313" key="2">
    <source>
        <dbReference type="Proteomes" id="UP000226431"/>
    </source>
</evidence>
<name>A0A2C5ZIS5_9HYPO</name>
<organism evidence="1 2">
    <name type="scientific">Ophiocordyceps camponoti-rufipedis</name>
    <dbReference type="NCBI Taxonomy" id="2004952"/>
    <lineage>
        <taxon>Eukaryota</taxon>
        <taxon>Fungi</taxon>
        <taxon>Dikarya</taxon>
        <taxon>Ascomycota</taxon>
        <taxon>Pezizomycotina</taxon>
        <taxon>Sordariomycetes</taxon>
        <taxon>Hypocreomycetidae</taxon>
        <taxon>Hypocreales</taxon>
        <taxon>Ophiocordycipitaceae</taxon>
        <taxon>Ophiocordyceps</taxon>
    </lineage>
</organism>
<keyword evidence="2" id="KW-1185">Reference proteome</keyword>
<evidence type="ECO:0000313" key="1">
    <source>
        <dbReference type="EMBL" id="PHH79324.1"/>
    </source>
</evidence>
<protein>
    <submittedName>
        <fullName evidence="1">Uncharacterized protein</fullName>
    </submittedName>
</protein>
<proteinExistence type="predicted"/>
<sequence>MAGSETAAIASVLLEEMRRLEKMLAQYRLEDTLEQEYRKFMANDRAELIRREREILVRNSALDVRRPIQECLPIREQLASIDRTPSQRAQLASRQPLEWPKWNPKQDSFPYYINKLIFKYNTDEPLGLNGDKYAAWYNILHTLPDNSMKQIFTFWQLGGDDGTRSAKDLIEYICASFGRYLTRYARGLKSTNIERDASFRGNDEEEKYEYM</sequence>
<dbReference type="EMBL" id="NJES01000049">
    <property type="protein sequence ID" value="PHH79324.1"/>
    <property type="molecule type" value="Genomic_DNA"/>
</dbReference>
<dbReference type="OrthoDB" id="10599851at2759"/>
<reference evidence="1 2" key="1">
    <citation type="submission" date="2017-06" db="EMBL/GenBank/DDBJ databases">
        <title>Ant-infecting Ophiocordyceps genomes reveal a high diversity of potential behavioral manipulation genes and a possible major role for enterotoxins.</title>
        <authorList>
            <person name="De Bekker C."/>
            <person name="Evans H.C."/>
            <person name="Brachmann A."/>
            <person name="Hughes D.P."/>
        </authorList>
    </citation>
    <scope>NUCLEOTIDE SEQUENCE [LARGE SCALE GENOMIC DNA]</scope>
    <source>
        <strain evidence="1 2">Map16</strain>
    </source>
</reference>
<dbReference type="AlphaFoldDB" id="A0A2C5ZIS5"/>
<comment type="caution">
    <text evidence="1">The sequence shown here is derived from an EMBL/GenBank/DDBJ whole genome shotgun (WGS) entry which is preliminary data.</text>
</comment>